<dbReference type="InterPro" id="IPR056823">
    <property type="entry name" value="TEN-like_YD-shell"/>
</dbReference>
<feature type="domain" description="Teneurin-like YD-shell" evidence="3">
    <location>
        <begin position="812"/>
        <end position="1161"/>
    </location>
</feature>
<feature type="compositionally biased region" description="Polar residues" evidence="2">
    <location>
        <begin position="520"/>
        <end position="529"/>
    </location>
</feature>
<dbReference type="Gene3D" id="2.180.10.10">
    <property type="entry name" value="RHS repeat-associated core"/>
    <property type="match status" value="2"/>
</dbReference>
<evidence type="ECO:0000259" key="3">
    <source>
        <dbReference type="Pfam" id="PF25023"/>
    </source>
</evidence>
<dbReference type="EMBL" id="GL883077">
    <property type="protein sequence ID" value="EGF92867.1"/>
    <property type="molecule type" value="Genomic_DNA"/>
</dbReference>
<dbReference type="STRING" id="715226.ABI_13050"/>
<feature type="region of interest" description="Disordered" evidence="2">
    <location>
        <begin position="502"/>
        <end position="529"/>
    </location>
</feature>
<dbReference type="Pfam" id="PF25023">
    <property type="entry name" value="TEN_YD-shell"/>
    <property type="match status" value="1"/>
</dbReference>
<dbReference type="InterPro" id="IPR022385">
    <property type="entry name" value="Rhs_assc_core"/>
</dbReference>
<dbReference type="PANTHER" id="PTHR32305">
    <property type="match status" value="1"/>
</dbReference>
<organism evidence="4 5">
    <name type="scientific">Asticcacaulis biprosthecium C19</name>
    <dbReference type="NCBI Taxonomy" id="715226"/>
    <lineage>
        <taxon>Bacteria</taxon>
        <taxon>Pseudomonadati</taxon>
        <taxon>Pseudomonadota</taxon>
        <taxon>Alphaproteobacteria</taxon>
        <taxon>Caulobacterales</taxon>
        <taxon>Caulobacteraceae</taxon>
        <taxon>Asticcacaulis</taxon>
    </lineage>
</organism>
<dbReference type="Pfam" id="PF05593">
    <property type="entry name" value="RHS_repeat"/>
    <property type="match status" value="2"/>
</dbReference>
<dbReference type="NCBIfam" id="TIGR01643">
    <property type="entry name" value="YD_repeat_2x"/>
    <property type="match status" value="2"/>
</dbReference>
<dbReference type="InterPro" id="IPR031325">
    <property type="entry name" value="RHS_repeat"/>
</dbReference>
<gene>
    <name evidence="4" type="ORF">ABI_13050</name>
</gene>
<dbReference type="eggNOG" id="COG3209">
    <property type="taxonomic scope" value="Bacteria"/>
</dbReference>
<proteinExistence type="predicted"/>
<accession>F4QI00</accession>
<dbReference type="HOGENOM" id="CLU_255098_0_0_5"/>
<sequence length="1388" mass="148905">MQFHVGDTGTGPVNGTYSQNGGDGTAKITCTFGTNWACTLTTRDGTTVAYSGYNSSSAMSTITRPDGEVISLTYYTAVEFGNTVNKGVKTVSSSNGWILKYDRDGSYAVTQVTGYNRSVTCDDPGNSACVLPNGYPLAKKVVDGGETKIVRSAIGAAATDELTQARILSGGVVKTASGVTRTTTTYTTAEATAASVPALAGKVKTVQTGGSTWTYGYVFGSYSAITTTVTAPDATTRVTVVDDRGRIASQTDELGRQTKYEYDGAGRVLKVIAHDATYSGATLTGGYTEYRYDAQGNLDRTSTYPRNGGTAVVTSATYPGSGCTGKACRYPVETTDANNAVTTYTYDSTHGGVLSVIAPAPTSGANRIGTFYTYAQKTPRIKTSPTADTASTPVYRLVTTKTCAVQSSTSTACDVSGDTLWTQSTVSYDVDSGYAGVTRNVLPVKTVTTRGDNSVTLTSESLYTKEGQVFYSYGPKASDDASSDVTTRESFAFFDPIGRPVGGIGADPDGSARTMKRPATRTTYNSDGQVSVEESGVVPTSAYSGSTAIDRWTTAEAEWRSTTAGITVLDKNTNEFSTTTGLPIRARHYAALPVIPSTVEDAVTERSYDNRFRLTCEAQRLLAPSALAGLTSNSPNACAVTSPAGADGFDRITRYTYDAVGQVLTAQSGYGTPDARTDITNLYSDGTHTAPDSSFISKGALVSVTDTRGNKTAYGYDDFGRLKKTWYPSKTTPGSVSTSDVEETVYSGVRVQTQRLRDYGSNSASAVTFAYDDLGRVTGTTGAAVESFTYDAYSNVLTHNNQTTNGAEGKATYTYNAMGSVLTATYQLGTGTSRQVSYQYNSYNWRTRLGWPDGFYVNYTYYLGGALWYIRDNNSAYVLRDEYNQYGQQYAKRLGNVSPYAMTTALDYDTASRLNEFDTNLSTTAATTAYDVNVDFTYSLADQVKTQTRSNTAYNYNPPVAGGTAAYNGLNQVSTYNGATTFTYDNRGNLTSDGSATYSYNANNLLTSVVASSTTTTLSYDAENRLARIVKTGGAATTFLYDGVDLIAEYDDTGAMTARYIHGSNMDEPVVAFAGSGTAESDRRYLVADALGSIIAVTNSTGDIGAAGTGTNAYDEYGLPRSGNIGRFQYTGQVWLPEIGMYYYKARIYAPSLGRFLQPDPIGYGDGMNMYAYVHGDPVNAKDPMGLYGEGGEREIIRCDFDCRLRGEQTRDNREWLLNGNSSECSVAGTGCGFTYIGTTTVQSDDPFRLGTYHIGDDRVAHINGQHGVRPKYNDTKILYINGTTGVKSHGLKKGQFLPAYRTPAALKKLIAMAIKDGTYYINAAGGYTFVYDTKKIIGNSGEYTFRQKENGIFVKYDPVDQSIIEVVFDAGKNLITAYPQRIFSFGL</sequence>
<dbReference type="Proteomes" id="UP000006512">
    <property type="component" value="Unassembled WGS sequence"/>
</dbReference>
<dbReference type="NCBIfam" id="TIGR03696">
    <property type="entry name" value="Rhs_assc_core"/>
    <property type="match status" value="1"/>
</dbReference>
<dbReference type="InterPro" id="IPR006530">
    <property type="entry name" value="YD"/>
</dbReference>
<keyword evidence="5" id="KW-1185">Reference proteome</keyword>
<dbReference type="InterPro" id="IPR050708">
    <property type="entry name" value="T6SS_VgrG/RHS"/>
</dbReference>
<evidence type="ECO:0000313" key="4">
    <source>
        <dbReference type="EMBL" id="EGF92867.1"/>
    </source>
</evidence>
<evidence type="ECO:0000256" key="2">
    <source>
        <dbReference type="SAM" id="MobiDB-lite"/>
    </source>
</evidence>
<dbReference type="PANTHER" id="PTHR32305:SF15">
    <property type="entry name" value="PROTEIN RHSA-RELATED"/>
    <property type="match status" value="1"/>
</dbReference>
<reference evidence="5" key="1">
    <citation type="submission" date="2011-03" db="EMBL/GenBank/DDBJ databases">
        <title>Draft genome sequence of Brevundimonas diminuta.</title>
        <authorList>
            <person name="Brown P.J.B."/>
            <person name="Buechlein A."/>
            <person name="Hemmerich C."/>
            <person name="Brun Y.V."/>
        </authorList>
    </citation>
    <scope>NUCLEOTIDE SEQUENCE [LARGE SCALE GENOMIC DNA]</scope>
    <source>
        <strain evidence="5">C19</strain>
    </source>
</reference>
<evidence type="ECO:0000256" key="1">
    <source>
        <dbReference type="ARBA" id="ARBA00022737"/>
    </source>
</evidence>
<protein>
    <submittedName>
        <fullName evidence="4">Wall-associated protein</fullName>
    </submittedName>
</protein>
<name>F4QI00_9CAUL</name>
<keyword evidence="1" id="KW-0677">Repeat</keyword>
<evidence type="ECO:0000313" key="5">
    <source>
        <dbReference type="Proteomes" id="UP000006512"/>
    </source>
</evidence>